<reference evidence="1" key="1">
    <citation type="submission" date="2019-08" db="EMBL/GenBank/DDBJ databases">
        <authorList>
            <person name="Kucharzyk K."/>
            <person name="Murdoch R.W."/>
            <person name="Higgins S."/>
            <person name="Loffler F."/>
        </authorList>
    </citation>
    <scope>NUCLEOTIDE SEQUENCE</scope>
</reference>
<dbReference type="GO" id="GO:0006576">
    <property type="term" value="P:biogenic amine metabolic process"/>
    <property type="evidence" value="ECO:0007669"/>
    <property type="project" value="InterPro"/>
</dbReference>
<name>A0A645ETT6_9ZZZZ</name>
<dbReference type="EMBL" id="VSSQ01051354">
    <property type="protein sequence ID" value="MPN05445.1"/>
    <property type="molecule type" value="Genomic_DNA"/>
</dbReference>
<dbReference type="Pfam" id="PF10662">
    <property type="entry name" value="PduV-EutP"/>
    <property type="match status" value="1"/>
</dbReference>
<comment type="caution">
    <text evidence="1">The sequence shown here is derived from an EMBL/GenBank/DDBJ whole genome shotgun (WGS) entry which is preliminary data.</text>
</comment>
<sequence length="77" mass="8583">MENKNYYKALLVSSIESDAILLLQNSCDEVCFYPPGFATMFNKHAIGVITKIDRYDGDVEGAMKCLTSAGKRVLDCR</sequence>
<dbReference type="GO" id="GO:0005524">
    <property type="term" value="F:ATP binding"/>
    <property type="evidence" value="ECO:0007669"/>
    <property type="project" value="InterPro"/>
</dbReference>
<protein>
    <submittedName>
        <fullName evidence="1">Uncharacterized protein</fullName>
    </submittedName>
</protein>
<proteinExistence type="predicted"/>
<gene>
    <name evidence="1" type="ORF">SDC9_152695</name>
</gene>
<evidence type="ECO:0000313" key="1">
    <source>
        <dbReference type="EMBL" id="MPN05445.1"/>
    </source>
</evidence>
<dbReference type="PANTHER" id="PTHR40453">
    <property type="entry name" value="PROTEIN YOEF"/>
    <property type="match status" value="1"/>
</dbReference>
<dbReference type="InterPro" id="IPR012381">
    <property type="entry name" value="EutP_PduV"/>
</dbReference>
<dbReference type="PANTHER" id="PTHR40453:SF1">
    <property type="entry name" value="PROTEIN YOEF"/>
    <property type="match status" value="1"/>
</dbReference>
<accession>A0A645ETT6</accession>
<organism evidence="1">
    <name type="scientific">bioreactor metagenome</name>
    <dbReference type="NCBI Taxonomy" id="1076179"/>
    <lineage>
        <taxon>unclassified sequences</taxon>
        <taxon>metagenomes</taxon>
        <taxon>ecological metagenomes</taxon>
    </lineage>
</organism>
<dbReference type="AlphaFoldDB" id="A0A645ETT6"/>